<sequence length="723" mass="82967">MAESDATRRFSEQLCRVLKMDGISQCRLKTLRSCTYIMEAIHKNLHGQSILFSGSEFEGSQTAASDIDQMWIMPGITVVKGHKEIELHSGYVFLLETADVRPGYTKLVLMKNDSVNDVPEEMKEATRQAVEESLIKAENSESYFSSEKYKNFHVHIMKNTDKYSSLGTTKPSIYGHGPCTTTSYSDTTSLRIHAIESDIALGIQCVRWPLEAEEWFERKREKSWPSAQLIEAIRIMPCYILPVGDPNSKNEHLEWRFAFVPAERELVWSFNDCQIQCYIILKFLKRKYINAIASDELSSFCLKTIVFWISEERGLEMWTSSNLVECVHQCLIRLRESIESTFLPHYFLRKRNLLFAKLEDHHVKKNTVDKISEIIDRLIPCILECDTESKRSMEDYSRLWSLCHKDLLTLLDTNQKLVPYDPMYVAEIENVYILTMCTDAFLSVVHLPTSFHTLMDMVEAIDKLPKDIDRHLLDFAKSFLGVRVGMALLSEISLSTNESLKLEMMSSAIICFEDGVNMDGMCGCLYMSTFHFITGSRKNVEIILKEIFSKNMVLFYCGQCGKASHISSTTGNQAEFIGNYIKITKSTISFDMVFTSADVSCVPRGLQYECAMLGNNMNWNFCLIHPVVYAQYLHFEIAHTSNDHSEADEALRHLSIAVNNVEGYFEEHRALNLLGFCYSKSGRTRQAIKYFVRSLRKTPTVGNAACYHLCVSIYHFFEENRKI</sequence>
<dbReference type="InterPro" id="IPR046906">
    <property type="entry name" value="Mab-21_HhH/H2TH-like"/>
</dbReference>
<feature type="domain" description="Mab-21-like HhH/H2TH-like" evidence="4">
    <location>
        <begin position="273"/>
        <end position="364"/>
    </location>
</feature>
<organism evidence="5 6">
    <name type="scientific">Sinanodonta woodiana</name>
    <name type="common">Chinese pond mussel</name>
    <name type="synonym">Anodonta woodiana</name>
    <dbReference type="NCBI Taxonomy" id="1069815"/>
    <lineage>
        <taxon>Eukaryota</taxon>
        <taxon>Metazoa</taxon>
        <taxon>Spiralia</taxon>
        <taxon>Lophotrochozoa</taxon>
        <taxon>Mollusca</taxon>
        <taxon>Bivalvia</taxon>
        <taxon>Autobranchia</taxon>
        <taxon>Heteroconchia</taxon>
        <taxon>Palaeoheterodonta</taxon>
        <taxon>Unionida</taxon>
        <taxon>Unionoidea</taxon>
        <taxon>Unionidae</taxon>
        <taxon>Unioninae</taxon>
        <taxon>Sinanodonta</taxon>
    </lineage>
</organism>
<dbReference type="Gene3D" id="1.10.1410.40">
    <property type="match status" value="1"/>
</dbReference>
<keyword evidence="6" id="KW-1185">Reference proteome</keyword>
<dbReference type="Pfam" id="PF03281">
    <property type="entry name" value="Mab-21"/>
    <property type="match status" value="1"/>
</dbReference>
<protein>
    <recommendedName>
        <fullName evidence="7">Mab-21-like nucleotidyltransferase domain-containing protein</fullName>
    </recommendedName>
</protein>
<dbReference type="PANTHER" id="PTHR10656">
    <property type="entry name" value="CELL FATE DETERMINING PROTEIN MAB21-RELATED"/>
    <property type="match status" value="1"/>
</dbReference>
<evidence type="ECO:0000259" key="4">
    <source>
        <dbReference type="Pfam" id="PF20266"/>
    </source>
</evidence>
<evidence type="ECO:0000256" key="1">
    <source>
        <dbReference type="ARBA" id="ARBA00008307"/>
    </source>
</evidence>
<dbReference type="InterPro" id="IPR019734">
    <property type="entry name" value="TPR_rpt"/>
</dbReference>
<dbReference type="PANTHER" id="PTHR10656:SF69">
    <property type="entry name" value="MAB-21-LIKE HHH_H2TH-LIKE DOMAIN-CONTAINING PROTEIN"/>
    <property type="match status" value="1"/>
</dbReference>
<dbReference type="SMART" id="SM00028">
    <property type="entry name" value="TPR"/>
    <property type="match status" value="1"/>
</dbReference>
<gene>
    <name evidence="5" type="ORF">ACJMK2_022722</name>
</gene>
<accession>A0ABD3TM23</accession>
<dbReference type="Proteomes" id="UP001634394">
    <property type="component" value="Unassembled WGS sequence"/>
</dbReference>
<reference evidence="5 6" key="1">
    <citation type="submission" date="2024-11" db="EMBL/GenBank/DDBJ databases">
        <title>Chromosome-level genome assembly of the freshwater bivalve Anodonta woodiana.</title>
        <authorList>
            <person name="Chen X."/>
        </authorList>
    </citation>
    <scope>NUCLEOTIDE SEQUENCE [LARGE SCALE GENOMIC DNA]</scope>
    <source>
        <strain evidence="5">MN2024</strain>
        <tissue evidence="5">Gills</tissue>
    </source>
</reference>
<dbReference type="Pfam" id="PF20266">
    <property type="entry name" value="Mab-21_C"/>
    <property type="match status" value="1"/>
</dbReference>
<proteinExistence type="inferred from homology"/>
<evidence type="ECO:0000313" key="6">
    <source>
        <dbReference type="Proteomes" id="UP001634394"/>
    </source>
</evidence>
<evidence type="ECO:0000259" key="3">
    <source>
        <dbReference type="Pfam" id="PF03281"/>
    </source>
</evidence>
<evidence type="ECO:0000313" key="5">
    <source>
        <dbReference type="EMBL" id="KAL3837358.1"/>
    </source>
</evidence>
<dbReference type="InterPro" id="IPR046903">
    <property type="entry name" value="Mab-21-like_nuc_Trfase"/>
</dbReference>
<dbReference type="EMBL" id="JBJQND010000018">
    <property type="protein sequence ID" value="KAL3837358.1"/>
    <property type="molecule type" value="Genomic_DNA"/>
</dbReference>
<evidence type="ECO:0008006" key="7">
    <source>
        <dbReference type="Google" id="ProtNLM"/>
    </source>
</evidence>
<comment type="similarity">
    <text evidence="1">Belongs to the mab-21 family.</text>
</comment>
<dbReference type="InterPro" id="IPR011990">
    <property type="entry name" value="TPR-like_helical_dom_sf"/>
</dbReference>
<dbReference type="PROSITE" id="PS50005">
    <property type="entry name" value="TPR"/>
    <property type="match status" value="1"/>
</dbReference>
<dbReference type="AlphaFoldDB" id="A0ABD3TM23"/>
<dbReference type="Gene3D" id="1.25.40.10">
    <property type="entry name" value="Tetratricopeptide repeat domain"/>
    <property type="match status" value="1"/>
</dbReference>
<comment type="caution">
    <text evidence="5">The sequence shown here is derived from an EMBL/GenBank/DDBJ whole genome shotgun (WGS) entry which is preliminary data.</text>
</comment>
<dbReference type="SMART" id="SM01265">
    <property type="entry name" value="Mab-21"/>
    <property type="match status" value="1"/>
</dbReference>
<name>A0ABD3TM23_SINWO</name>
<evidence type="ECO:0000256" key="2">
    <source>
        <dbReference type="PROSITE-ProRule" id="PRU00339"/>
    </source>
</evidence>
<feature type="domain" description="Mab-21-like nucleotidyltransferase" evidence="3">
    <location>
        <begin position="99"/>
        <end position="266"/>
    </location>
</feature>
<feature type="repeat" description="TPR" evidence="2">
    <location>
        <begin position="668"/>
        <end position="701"/>
    </location>
</feature>
<dbReference type="InterPro" id="IPR024810">
    <property type="entry name" value="MAB21L/cGLR"/>
</dbReference>
<keyword evidence="2" id="KW-0802">TPR repeat</keyword>
<dbReference type="SUPFAM" id="SSF48452">
    <property type="entry name" value="TPR-like"/>
    <property type="match status" value="1"/>
</dbReference>